<comment type="caution">
    <text evidence="5">The sequence shown here is derived from an EMBL/GenBank/DDBJ whole genome shotgun (WGS) entry which is preliminary data.</text>
</comment>
<dbReference type="Pfam" id="PF00392">
    <property type="entry name" value="GntR"/>
    <property type="match status" value="1"/>
</dbReference>
<keyword evidence="2" id="KW-0238">DNA-binding</keyword>
<evidence type="ECO:0000313" key="6">
    <source>
        <dbReference type="Proteomes" id="UP000317303"/>
    </source>
</evidence>
<evidence type="ECO:0000259" key="4">
    <source>
        <dbReference type="PROSITE" id="PS50949"/>
    </source>
</evidence>
<reference evidence="5 6" key="1">
    <citation type="submission" date="2019-07" db="EMBL/GenBank/DDBJ databases">
        <title>R&amp;d 2014.</title>
        <authorList>
            <person name="Klenk H.-P."/>
        </authorList>
    </citation>
    <scope>NUCLEOTIDE SEQUENCE [LARGE SCALE GENOMIC DNA]</scope>
    <source>
        <strain evidence="5 6">DSM 43194</strain>
    </source>
</reference>
<dbReference type="SUPFAM" id="SSF64288">
    <property type="entry name" value="Chorismate lyase-like"/>
    <property type="match status" value="1"/>
</dbReference>
<dbReference type="Gene3D" id="3.40.1410.10">
    <property type="entry name" value="Chorismate lyase-like"/>
    <property type="match status" value="1"/>
</dbReference>
<dbReference type="GO" id="GO:0003677">
    <property type="term" value="F:DNA binding"/>
    <property type="evidence" value="ECO:0007669"/>
    <property type="project" value="UniProtKB-KW"/>
</dbReference>
<dbReference type="InterPro" id="IPR050679">
    <property type="entry name" value="Bact_HTH_transcr_reg"/>
</dbReference>
<dbReference type="InterPro" id="IPR000524">
    <property type="entry name" value="Tscrpt_reg_HTH_GntR"/>
</dbReference>
<dbReference type="PANTHER" id="PTHR44846:SF17">
    <property type="entry name" value="GNTR-FAMILY TRANSCRIPTIONAL REGULATOR"/>
    <property type="match status" value="1"/>
</dbReference>
<dbReference type="GO" id="GO:0003700">
    <property type="term" value="F:DNA-binding transcription factor activity"/>
    <property type="evidence" value="ECO:0007669"/>
    <property type="project" value="InterPro"/>
</dbReference>
<dbReference type="PROSITE" id="PS50949">
    <property type="entry name" value="HTH_GNTR"/>
    <property type="match status" value="1"/>
</dbReference>
<keyword evidence="3" id="KW-0804">Transcription</keyword>
<dbReference type="AlphaFoldDB" id="A0A660C8H6"/>
<feature type="domain" description="HTH gntR-type" evidence="4">
    <location>
        <begin position="10"/>
        <end position="78"/>
    </location>
</feature>
<dbReference type="Proteomes" id="UP000317303">
    <property type="component" value="Unassembled WGS sequence"/>
</dbReference>
<keyword evidence="1" id="KW-0805">Transcription regulation</keyword>
<protein>
    <submittedName>
        <fullName evidence="5">GntR family transcriptional regulator</fullName>
    </submittedName>
</protein>
<dbReference type="InterPro" id="IPR036390">
    <property type="entry name" value="WH_DNA-bd_sf"/>
</dbReference>
<dbReference type="GO" id="GO:0045892">
    <property type="term" value="P:negative regulation of DNA-templated transcription"/>
    <property type="evidence" value="ECO:0007669"/>
    <property type="project" value="TreeGrafter"/>
</dbReference>
<sequence length="262" mass="29161">MEPQKTPARSPIAVRIADDLRIQIESGQLQPGDALPTLHQLAEQWSCSITSARTAIDLLKKQGLITGGRGKAPSVRIPPRQVVRTSKRHQEEKDIVLEPEDVRSRRGLAQDTLELTADYQTVPAGEKLAEAFGIDPADELLQRIYEHSDPRTERLEAWSISWIPMKLIESNPAIADPANAAWPGGTLHQLYTVGIEVIEVIDDVTAAMPSTVDVERWQLPDGVPMIWCRRTSIDTEGRVVEVTDAQYPADRTVLNFHTPRNT</sequence>
<name>A0A660C8H6_9PSEU</name>
<keyword evidence="6" id="KW-1185">Reference proteome</keyword>
<dbReference type="InterPro" id="IPR028978">
    <property type="entry name" value="Chorismate_lyase_/UTRA_dom_sf"/>
</dbReference>
<dbReference type="InterPro" id="IPR036388">
    <property type="entry name" value="WH-like_DNA-bd_sf"/>
</dbReference>
<dbReference type="EMBL" id="VLJV01000002">
    <property type="protein sequence ID" value="TWH15949.1"/>
    <property type="molecule type" value="Genomic_DNA"/>
</dbReference>
<evidence type="ECO:0000256" key="2">
    <source>
        <dbReference type="ARBA" id="ARBA00023125"/>
    </source>
</evidence>
<proteinExistence type="predicted"/>
<evidence type="ECO:0000313" key="5">
    <source>
        <dbReference type="EMBL" id="TWH15949.1"/>
    </source>
</evidence>
<evidence type="ECO:0000256" key="3">
    <source>
        <dbReference type="ARBA" id="ARBA00023163"/>
    </source>
</evidence>
<dbReference type="CDD" id="cd07377">
    <property type="entry name" value="WHTH_GntR"/>
    <property type="match status" value="1"/>
</dbReference>
<dbReference type="RefSeq" id="WP_030534182.1">
    <property type="nucleotide sequence ID" value="NZ_JOIJ01000025.1"/>
</dbReference>
<dbReference type="Gene3D" id="1.10.10.10">
    <property type="entry name" value="Winged helix-like DNA-binding domain superfamily/Winged helix DNA-binding domain"/>
    <property type="match status" value="1"/>
</dbReference>
<evidence type="ECO:0000256" key="1">
    <source>
        <dbReference type="ARBA" id="ARBA00023015"/>
    </source>
</evidence>
<dbReference type="PANTHER" id="PTHR44846">
    <property type="entry name" value="MANNOSYL-D-GLYCERATE TRANSPORT/METABOLISM SYSTEM REPRESSOR MNGR-RELATED"/>
    <property type="match status" value="1"/>
</dbReference>
<dbReference type="SMART" id="SM00345">
    <property type="entry name" value="HTH_GNTR"/>
    <property type="match status" value="1"/>
</dbReference>
<organism evidence="5 6">
    <name type="scientific">Prauserella rugosa</name>
    <dbReference type="NCBI Taxonomy" id="43354"/>
    <lineage>
        <taxon>Bacteria</taxon>
        <taxon>Bacillati</taxon>
        <taxon>Actinomycetota</taxon>
        <taxon>Actinomycetes</taxon>
        <taxon>Pseudonocardiales</taxon>
        <taxon>Pseudonocardiaceae</taxon>
        <taxon>Prauserella</taxon>
    </lineage>
</organism>
<dbReference type="SMART" id="SM00866">
    <property type="entry name" value="UTRA"/>
    <property type="match status" value="1"/>
</dbReference>
<dbReference type="OrthoDB" id="3615556at2"/>
<dbReference type="InterPro" id="IPR011663">
    <property type="entry name" value="UTRA"/>
</dbReference>
<dbReference type="SUPFAM" id="SSF46785">
    <property type="entry name" value="Winged helix' DNA-binding domain"/>
    <property type="match status" value="1"/>
</dbReference>
<accession>A0A660C8H6</accession>
<gene>
    <name evidence="5" type="ORF">JD82_04937</name>
</gene>
<dbReference type="Pfam" id="PF07702">
    <property type="entry name" value="UTRA"/>
    <property type="match status" value="1"/>
</dbReference>